<dbReference type="RefSeq" id="WP_212220433.1">
    <property type="nucleotide sequence ID" value="NZ_JAGUCO010000044.1"/>
</dbReference>
<name>A0ABS5K3S3_9BACT</name>
<comment type="caution">
    <text evidence="2">The sequence shown here is derived from an EMBL/GenBank/DDBJ whole genome shotgun (WGS) entry which is preliminary data.</text>
</comment>
<sequence length="91" mass="10124">FKSKPEIFELEEETGHPQTKTIHSADLLLDKTITKTSAGQALEVSKSSDSDLSGYPLDELDHPDSKHREAFIKELQSKADKSTSSAFNYNL</sequence>
<feature type="non-terminal residue" evidence="2">
    <location>
        <position position="1"/>
    </location>
</feature>
<gene>
    <name evidence="2" type="ORF">KEM10_22985</name>
</gene>
<feature type="region of interest" description="Disordered" evidence="1">
    <location>
        <begin position="39"/>
        <end position="63"/>
    </location>
</feature>
<keyword evidence="3" id="KW-1185">Reference proteome</keyword>
<feature type="compositionally biased region" description="Polar residues" evidence="1">
    <location>
        <begin position="39"/>
        <end position="51"/>
    </location>
</feature>
<evidence type="ECO:0000313" key="3">
    <source>
        <dbReference type="Proteomes" id="UP000708576"/>
    </source>
</evidence>
<evidence type="ECO:0000256" key="1">
    <source>
        <dbReference type="SAM" id="MobiDB-lite"/>
    </source>
</evidence>
<accession>A0ABS5K3S3</accession>
<protein>
    <submittedName>
        <fullName evidence="2">Uncharacterized protein</fullName>
    </submittedName>
</protein>
<dbReference type="EMBL" id="JAGUCO010000044">
    <property type="protein sequence ID" value="MBS2101169.1"/>
    <property type="molecule type" value="Genomic_DNA"/>
</dbReference>
<organism evidence="2 3">
    <name type="scientific">Carboxylicivirga linearis</name>
    <dbReference type="NCBI Taxonomy" id="1628157"/>
    <lineage>
        <taxon>Bacteria</taxon>
        <taxon>Pseudomonadati</taxon>
        <taxon>Bacteroidota</taxon>
        <taxon>Bacteroidia</taxon>
        <taxon>Marinilabiliales</taxon>
        <taxon>Marinilabiliaceae</taxon>
        <taxon>Carboxylicivirga</taxon>
    </lineage>
</organism>
<proteinExistence type="predicted"/>
<evidence type="ECO:0000313" key="2">
    <source>
        <dbReference type="EMBL" id="MBS2101169.1"/>
    </source>
</evidence>
<dbReference type="Proteomes" id="UP000708576">
    <property type="component" value="Unassembled WGS sequence"/>
</dbReference>
<reference evidence="2 3" key="1">
    <citation type="journal article" date="2015" name="Int. J. Syst. Evol. Microbiol.">
        <title>Carboxylicivirga linearis sp. nov., isolated from a sea cucumber culture pond.</title>
        <authorList>
            <person name="Wang F.Q."/>
            <person name="Zhou Y.X."/>
            <person name="Lin X.Z."/>
            <person name="Chen G.J."/>
            <person name="Du Z.J."/>
        </authorList>
    </citation>
    <scope>NUCLEOTIDE SEQUENCE [LARGE SCALE GENOMIC DNA]</scope>
    <source>
        <strain evidence="2 3">FB218</strain>
    </source>
</reference>